<proteinExistence type="predicted"/>
<accession>W1J4V9</accession>
<organism evidence="1 2">
    <name type="scientific">Xenorhabdus szentirmaii DSM 16338</name>
    <dbReference type="NCBI Taxonomy" id="1427518"/>
    <lineage>
        <taxon>Bacteria</taxon>
        <taxon>Pseudomonadati</taxon>
        <taxon>Pseudomonadota</taxon>
        <taxon>Gammaproteobacteria</taxon>
        <taxon>Enterobacterales</taxon>
        <taxon>Morganellaceae</taxon>
        <taxon>Xenorhabdus</taxon>
    </lineage>
</organism>
<evidence type="ECO:0000313" key="1">
    <source>
        <dbReference type="EMBL" id="CDL84470.1"/>
    </source>
</evidence>
<sequence>MGNAILPEYTLILPRRPHQPKAPNNGDANKNDEIEVYIPIYYLYLSLYS</sequence>
<protein>
    <submittedName>
        <fullName evidence="1">Uncharacterized protein</fullName>
    </submittedName>
</protein>
<reference evidence="1" key="1">
    <citation type="submission" date="2013-11" db="EMBL/GenBank/DDBJ databases">
        <title>Draft genome sequence and annotation of the entomopathogenic bacteria, Xenorhabdus cabanillasi strain JM26 and Xenorhabdus szentirmai strain DSM 16338.</title>
        <authorList>
            <person name="Gualtieri M."/>
            <person name="Ogier J.C."/>
            <person name="Pages S."/>
            <person name="Givaudan A."/>
            <person name="Gaudriault S."/>
        </authorList>
    </citation>
    <scope>NUCLEOTIDE SEQUENCE [LARGE SCALE GENOMIC DNA]</scope>
    <source>
        <strain evidence="1">DSM 16338</strain>
    </source>
</reference>
<name>W1J4V9_9GAMM</name>
<gene>
    <name evidence="1" type="ORF">XSR1_470009</name>
</gene>
<dbReference type="EMBL" id="CBXF010000107">
    <property type="protein sequence ID" value="CDL84470.1"/>
    <property type="molecule type" value="Genomic_DNA"/>
</dbReference>
<evidence type="ECO:0000313" key="2">
    <source>
        <dbReference type="Proteomes" id="UP000019202"/>
    </source>
</evidence>
<dbReference type="Proteomes" id="UP000019202">
    <property type="component" value="Unassembled WGS sequence"/>
</dbReference>
<keyword evidence="2" id="KW-1185">Reference proteome</keyword>
<dbReference type="AlphaFoldDB" id="W1J4V9"/>
<comment type="caution">
    <text evidence="1">The sequence shown here is derived from an EMBL/GenBank/DDBJ whole genome shotgun (WGS) entry which is preliminary data.</text>
</comment>